<comment type="caution">
    <text evidence="1">The sequence shown here is derived from an EMBL/GenBank/DDBJ whole genome shotgun (WGS) entry which is preliminary data.</text>
</comment>
<accession>A0ABR4AAV8</accession>
<sequence length="142" mass="15493">MRSGDCLMLGETGTGNLMSLLVRSSENEKIYLTKGIADEPDGLTMSEFLGNMFIIMSAGHETMANTLAYAMLLLAANSEVQDWVGQKLQEIMQGSASETWAYEDSFPRLKRCKAVLTLCLDSPATALATYTNERPQTPEVGS</sequence>
<evidence type="ECO:0008006" key="3">
    <source>
        <dbReference type="Google" id="ProtNLM"/>
    </source>
</evidence>
<gene>
    <name evidence="1" type="ORF">N7G274_005639</name>
</gene>
<dbReference type="Pfam" id="PF00067">
    <property type="entry name" value="p450"/>
    <property type="match status" value="1"/>
</dbReference>
<dbReference type="Gene3D" id="1.10.630.10">
    <property type="entry name" value="Cytochrome P450"/>
    <property type="match status" value="1"/>
</dbReference>
<reference evidence="1 2" key="1">
    <citation type="submission" date="2024-09" db="EMBL/GenBank/DDBJ databases">
        <title>Rethinking Asexuality: The Enigmatic Case of Functional Sexual Genes in Lepraria (Stereocaulaceae).</title>
        <authorList>
            <person name="Doellman M."/>
            <person name="Sun Y."/>
            <person name="Barcenas-Pena A."/>
            <person name="Lumbsch H.T."/>
            <person name="Grewe F."/>
        </authorList>
    </citation>
    <scope>NUCLEOTIDE SEQUENCE [LARGE SCALE GENOMIC DNA]</scope>
    <source>
        <strain evidence="1 2">Mercado 3170</strain>
    </source>
</reference>
<proteinExistence type="predicted"/>
<dbReference type="EMBL" id="JBEFKJ010000016">
    <property type="protein sequence ID" value="KAL2041854.1"/>
    <property type="molecule type" value="Genomic_DNA"/>
</dbReference>
<evidence type="ECO:0000313" key="2">
    <source>
        <dbReference type="Proteomes" id="UP001590950"/>
    </source>
</evidence>
<dbReference type="InterPro" id="IPR036396">
    <property type="entry name" value="Cyt_P450_sf"/>
</dbReference>
<evidence type="ECO:0000313" key="1">
    <source>
        <dbReference type="EMBL" id="KAL2041854.1"/>
    </source>
</evidence>
<dbReference type="InterPro" id="IPR001128">
    <property type="entry name" value="Cyt_P450"/>
</dbReference>
<keyword evidence="2" id="KW-1185">Reference proteome</keyword>
<dbReference type="SUPFAM" id="SSF48264">
    <property type="entry name" value="Cytochrome P450"/>
    <property type="match status" value="1"/>
</dbReference>
<organism evidence="1 2">
    <name type="scientific">Stereocaulon virgatum</name>
    <dbReference type="NCBI Taxonomy" id="373712"/>
    <lineage>
        <taxon>Eukaryota</taxon>
        <taxon>Fungi</taxon>
        <taxon>Dikarya</taxon>
        <taxon>Ascomycota</taxon>
        <taxon>Pezizomycotina</taxon>
        <taxon>Lecanoromycetes</taxon>
        <taxon>OSLEUM clade</taxon>
        <taxon>Lecanoromycetidae</taxon>
        <taxon>Lecanorales</taxon>
        <taxon>Lecanorineae</taxon>
        <taxon>Stereocaulaceae</taxon>
        <taxon>Stereocaulon</taxon>
    </lineage>
</organism>
<name>A0ABR4AAV8_9LECA</name>
<dbReference type="Proteomes" id="UP001590950">
    <property type="component" value="Unassembled WGS sequence"/>
</dbReference>
<protein>
    <recommendedName>
        <fullName evidence="3">Cytochrome P450</fullName>
    </recommendedName>
</protein>